<keyword evidence="1 3" id="KW-0732">Signal</keyword>
<evidence type="ECO:0000256" key="2">
    <source>
        <dbReference type="ARBA" id="ARBA00023136"/>
    </source>
</evidence>
<dbReference type="Pfam" id="PF04355">
    <property type="entry name" value="BamE"/>
    <property type="match status" value="1"/>
</dbReference>
<reference evidence="5 6" key="1">
    <citation type="submission" date="2020-06" db="EMBL/GenBank/DDBJ databases">
        <title>The endosymbiont of the kinetoplastid Bodo saltans is a Paracaedibacter-like alpha-proteobacterium possessing a putative toxin-antitoxin system.</title>
        <authorList>
            <person name="Midha S."/>
            <person name="Rigden D.J."/>
            <person name="Siozios S."/>
            <person name="Hurst G.D.D."/>
            <person name="Jackson A.P."/>
        </authorList>
    </citation>
    <scope>NUCLEOTIDE SEQUENCE [LARGE SCALE GENOMIC DNA]</scope>
    <source>
        <strain evidence="5">Lake Konstanz</strain>
    </source>
</reference>
<evidence type="ECO:0000259" key="4">
    <source>
        <dbReference type="Pfam" id="PF04355"/>
    </source>
</evidence>
<dbReference type="Proteomes" id="UP000594001">
    <property type="component" value="Chromosome"/>
</dbReference>
<dbReference type="RefSeq" id="WP_350332008.1">
    <property type="nucleotide sequence ID" value="NZ_CP054719.1"/>
</dbReference>
<gene>
    <name evidence="5" type="ORF">CPBP_01258</name>
</gene>
<dbReference type="KEGG" id="pbal:CPBP_01258"/>
<accession>A0A7L9RV71</accession>
<evidence type="ECO:0000256" key="3">
    <source>
        <dbReference type="SAM" id="SignalP"/>
    </source>
</evidence>
<dbReference type="InterPro" id="IPR037873">
    <property type="entry name" value="BamE-like"/>
</dbReference>
<sequence length="107" mass="11814">MNLKKTSNFMLVVLTFALLGCAADPYNRGNYVDISEIKGKEGSWTRKDVEQTVGSPSFADPQNSNVVYYVGAQGHKYPFVSPTIHKAATLQLEYDAQGKLKKITAIE</sequence>
<dbReference type="AlphaFoldDB" id="A0A7L9RV71"/>
<evidence type="ECO:0000313" key="5">
    <source>
        <dbReference type="EMBL" id="QOL20464.1"/>
    </source>
</evidence>
<dbReference type="GO" id="GO:0019867">
    <property type="term" value="C:outer membrane"/>
    <property type="evidence" value="ECO:0007669"/>
    <property type="project" value="InterPro"/>
</dbReference>
<proteinExistence type="predicted"/>
<dbReference type="EMBL" id="CP054719">
    <property type="protein sequence ID" value="QOL20464.1"/>
    <property type="molecule type" value="Genomic_DNA"/>
</dbReference>
<keyword evidence="2" id="KW-0472">Membrane</keyword>
<dbReference type="InterPro" id="IPR007450">
    <property type="entry name" value="BamE_dom"/>
</dbReference>
<protein>
    <submittedName>
        <fullName evidence="5">Outer membrane protein assembly factor BamE</fullName>
    </submittedName>
</protein>
<evidence type="ECO:0000256" key="1">
    <source>
        <dbReference type="ARBA" id="ARBA00022729"/>
    </source>
</evidence>
<dbReference type="Gene3D" id="3.30.1450.10">
    <property type="match status" value="1"/>
</dbReference>
<evidence type="ECO:0000313" key="6">
    <source>
        <dbReference type="Proteomes" id="UP000594001"/>
    </source>
</evidence>
<name>A0A7L9RV71_9PROT</name>
<keyword evidence="6" id="KW-1185">Reference proteome</keyword>
<feature type="chain" id="PRO_5032939125" evidence="3">
    <location>
        <begin position="23"/>
        <end position="107"/>
    </location>
</feature>
<feature type="signal peptide" evidence="3">
    <location>
        <begin position="1"/>
        <end position="22"/>
    </location>
</feature>
<feature type="domain" description="Outer membrane protein assembly factor BamE" evidence="4">
    <location>
        <begin position="29"/>
        <end position="103"/>
    </location>
</feature>
<dbReference type="PROSITE" id="PS51257">
    <property type="entry name" value="PROKAR_LIPOPROTEIN"/>
    <property type="match status" value="1"/>
</dbReference>
<organism evidence="5 6">
    <name type="scientific">Candidatus Bodocaedibacter vickermanii</name>
    <dbReference type="NCBI Taxonomy" id="2741701"/>
    <lineage>
        <taxon>Bacteria</taxon>
        <taxon>Pseudomonadati</taxon>
        <taxon>Pseudomonadota</taxon>
        <taxon>Alphaproteobacteria</taxon>
        <taxon>Holosporales</taxon>
        <taxon>Candidatus Paracaedibacteraceae</taxon>
        <taxon>Candidatus Bodocaedibacter</taxon>
    </lineage>
</organism>